<evidence type="ECO:0000313" key="2">
    <source>
        <dbReference type="Proteomes" id="UP001224890"/>
    </source>
</evidence>
<sequence length="130" mass="14448">MAPTAGMICFLLPPLECSTQGPHRPTTYPSFVSWMRTWIRFGTKQTTGMIGIFFPMEWTVICQCAFQTFRQVCSGRGALSNFHEGLPFESVVPFNEMFGTSKQCRVTKTPAIGRFCVSSTCTVICIAGEL</sequence>
<evidence type="ECO:0000313" key="1">
    <source>
        <dbReference type="EMBL" id="KAK1657368.1"/>
    </source>
</evidence>
<gene>
    <name evidence="1" type="ORF">BDP55DRAFT_440333</name>
</gene>
<name>A0AAJ0A7L9_9PEZI</name>
<accession>A0AAJ0A7L9</accession>
<dbReference type="RefSeq" id="XP_060422132.1">
    <property type="nucleotide sequence ID" value="XM_060567583.1"/>
</dbReference>
<dbReference type="Proteomes" id="UP001224890">
    <property type="component" value="Unassembled WGS sequence"/>
</dbReference>
<dbReference type="GeneID" id="85452109"/>
<keyword evidence="2" id="KW-1185">Reference proteome</keyword>
<proteinExistence type="predicted"/>
<organism evidence="1 2">
    <name type="scientific">Colletotrichum godetiae</name>
    <dbReference type="NCBI Taxonomy" id="1209918"/>
    <lineage>
        <taxon>Eukaryota</taxon>
        <taxon>Fungi</taxon>
        <taxon>Dikarya</taxon>
        <taxon>Ascomycota</taxon>
        <taxon>Pezizomycotina</taxon>
        <taxon>Sordariomycetes</taxon>
        <taxon>Hypocreomycetidae</taxon>
        <taxon>Glomerellales</taxon>
        <taxon>Glomerellaceae</taxon>
        <taxon>Colletotrichum</taxon>
        <taxon>Colletotrichum acutatum species complex</taxon>
    </lineage>
</organism>
<dbReference type="EMBL" id="JAHMHR010000095">
    <property type="protein sequence ID" value="KAK1657368.1"/>
    <property type="molecule type" value="Genomic_DNA"/>
</dbReference>
<protein>
    <submittedName>
        <fullName evidence="1">Uncharacterized protein</fullName>
    </submittedName>
</protein>
<reference evidence="1" key="1">
    <citation type="submission" date="2021-06" db="EMBL/GenBank/DDBJ databases">
        <title>Comparative genomics, transcriptomics and evolutionary studies reveal genomic signatures of adaptation to plant cell wall in hemibiotrophic fungi.</title>
        <authorList>
            <consortium name="DOE Joint Genome Institute"/>
            <person name="Baroncelli R."/>
            <person name="Diaz J.F."/>
            <person name="Benocci T."/>
            <person name="Peng M."/>
            <person name="Battaglia E."/>
            <person name="Haridas S."/>
            <person name="Andreopoulos W."/>
            <person name="Labutti K."/>
            <person name="Pangilinan J."/>
            <person name="Floch G.L."/>
            <person name="Makela M.R."/>
            <person name="Henrissat B."/>
            <person name="Grigoriev I.V."/>
            <person name="Crouch J.A."/>
            <person name="De Vries R.P."/>
            <person name="Sukno S.A."/>
            <person name="Thon M.R."/>
        </authorList>
    </citation>
    <scope>NUCLEOTIDE SEQUENCE</scope>
    <source>
        <strain evidence="1">CBS 193.32</strain>
    </source>
</reference>
<comment type="caution">
    <text evidence="1">The sequence shown here is derived from an EMBL/GenBank/DDBJ whole genome shotgun (WGS) entry which is preliminary data.</text>
</comment>
<dbReference type="AlphaFoldDB" id="A0AAJ0A7L9"/>